<dbReference type="Gene3D" id="3.40.50.1240">
    <property type="entry name" value="Phosphoglycerate mutase-like"/>
    <property type="match status" value="1"/>
</dbReference>
<gene>
    <name evidence="1" type="ORF">JN12_03218</name>
</gene>
<dbReference type="AlphaFoldDB" id="A0A562VG23"/>
<dbReference type="CDD" id="cd07067">
    <property type="entry name" value="HP_PGM_like"/>
    <property type="match status" value="1"/>
</dbReference>
<dbReference type="InterPro" id="IPR013078">
    <property type="entry name" value="His_Pase_superF_clade-1"/>
</dbReference>
<organism evidence="1 2">
    <name type="scientific">Geobacter argillaceus</name>
    <dbReference type="NCBI Taxonomy" id="345631"/>
    <lineage>
        <taxon>Bacteria</taxon>
        <taxon>Pseudomonadati</taxon>
        <taxon>Thermodesulfobacteriota</taxon>
        <taxon>Desulfuromonadia</taxon>
        <taxon>Geobacterales</taxon>
        <taxon>Geobacteraceae</taxon>
        <taxon>Geobacter</taxon>
    </lineage>
</organism>
<reference evidence="1 2" key="1">
    <citation type="submission" date="2019-07" db="EMBL/GenBank/DDBJ databases">
        <title>Genomic Encyclopedia of Archaeal and Bacterial Type Strains, Phase II (KMG-II): from individual species to whole genera.</title>
        <authorList>
            <person name="Goeker M."/>
        </authorList>
    </citation>
    <scope>NUCLEOTIDE SEQUENCE [LARGE SCALE GENOMIC DNA]</scope>
    <source>
        <strain evidence="1 2">ATCC BAA-1139</strain>
    </source>
</reference>
<keyword evidence="2" id="KW-1185">Reference proteome</keyword>
<evidence type="ECO:0000313" key="2">
    <source>
        <dbReference type="Proteomes" id="UP000319449"/>
    </source>
</evidence>
<dbReference type="RefSeq" id="WP_145024624.1">
    <property type="nucleotide sequence ID" value="NZ_VLLN01000024.1"/>
</dbReference>
<dbReference type="Proteomes" id="UP000319449">
    <property type="component" value="Unassembled WGS sequence"/>
</dbReference>
<comment type="caution">
    <text evidence="1">The sequence shown here is derived from an EMBL/GenBank/DDBJ whole genome shotgun (WGS) entry which is preliminary data.</text>
</comment>
<accession>A0A562VG23</accession>
<proteinExistence type="predicted"/>
<name>A0A562VG23_9BACT</name>
<dbReference type="InterPro" id="IPR029033">
    <property type="entry name" value="His_PPase_superfam"/>
</dbReference>
<protein>
    <submittedName>
        <fullName evidence="1">Phosphohistidine phosphatase SixA</fullName>
    </submittedName>
</protein>
<dbReference type="Pfam" id="PF00300">
    <property type="entry name" value="His_Phos_1"/>
    <property type="match status" value="1"/>
</dbReference>
<dbReference type="OrthoDB" id="194934at2"/>
<dbReference type="SUPFAM" id="SSF53254">
    <property type="entry name" value="Phosphoglycerate mutase-like"/>
    <property type="match status" value="1"/>
</dbReference>
<evidence type="ECO:0000313" key="1">
    <source>
        <dbReference type="EMBL" id="TWJ16859.1"/>
    </source>
</evidence>
<dbReference type="EMBL" id="VLLN01000024">
    <property type="protein sequence ID" value="TWJ16859.1"/>
    <property type="molecule type" value="Genomic_DNA"/>
</dbReference>
<sequence length="185" mass="20297">MTTIIIHLIRHAEAVQRVPGGVDEFRYLTCRGRSRFRRVTATLKKLGIDPDFIVASPKVRAIQTAEILAEGIRFRGEVVVAPQLADDFRLVGLRDVLINFPSAQEIVFVGHEPDLGHLTTELLCLSGAATIKKGGVISLLVTLKHGSHSSEFVRLITGGGKVVEKRDKGIERLLVVREKAEEEGA</sequence>